<organism evidence="2 3">
    <name type="scientific">Idiomarina xiamenensis 10-D-4</name>
    <dbReference type="NCBI Taxonomy" id="740709"/>
    <lineage>
        <taxon>Bacteria</taxon>
        <taxon>Pseudomonadati</taxon>
        <taxon>Pseudomonadota</taxon>
        <taxon>Gammaproteobacteria</taxon>
        <taxon>Alteromonadales</taxon>
        <taxon>Idiomarinaceae</taxon>
        <taxon>Idiomarina</taxon>
    </lineage>
</organism>
<keyword evidence="1" id="KW-0547">Nucleotide-binding</keyword>
<dbReference type="GO" id="GO:0009254">
    <property type="term" value="P:peptidoglycan turnover"/>
    <property type="evidence" value="ECO:0007669"/>
    <property type="project" value="UniProtKB-UniRule"/>
</dbReference>
<sequence>MSDADYYIGLMSGTSMDGLDIVLVQFHGQQPTLIASHCQPIPRPLRQQLEQLCQPQHNDLHAYAVADRQFAMFCAEAVLQLLQRVELPATAITAIGSHGQTVRHQPQQQPSYTLQLGDAATLAALTGIDVIADFRRKDIALGGEGAPLVPAFHQAIFANPNEPRAVLNLGGIANLTYLPGAADQVTGFDSGPANTLLDQWFRHVHSSHDEQRWFDEQGQFAAQGQLLPALLETLLADTYFQRRPPKSTGRDDFNLHWLRRRCPEVEQYHPADVQQTLLQLTARSVAQACQQFLPTPPSHLYVCGGGALNPLLMEAIQQALGEQTQLHSTAALGVEPDWVEAMAFAWLARCYYQHQSGNLPAVTGASRAAILGARWPSA</sequence>
<proteinExistence type="inferred from homology"/>
<dbReference type="NCBIfam" id="NF007139">
    <property type="entry name" value="PRK09585.1-3"/>
    <property type="match status" value="1"/>
</dbReference>
<accession>K2KY19</accession>
<keyword evidence="3" id="KW-1185">Reference proteome</keyword>
<dbReference type="HAMAP" id="MF_01270">
    <property type="entry name" value="AnhMurNAc_kinase"/>
    <property type="match status" value="1"/>
</dbReference>
<dbReference type="PATRIC" id="fig|740709.3.peg.39"/>
<dbReference type="GO" id="GO:0005524">
    <property type="term" value="F:ATP binding"/>
    <property type="evidence" value="ECO:0007669"/>
    <property type="project" value="UniProtKB-UniRule"/>
</dbReference>
<name>K2KY19_9GAMM</name>
<dbReference type="GO" id="GO:0097175">
    <property type="term" value="P:1,6-anhydro-N-acetyl-beta-muramic acid catabolic process"/>
    <property type="evidence" value="ECO:0007669"/>
    <property type="project" value="UniProtKB-UniRule"/>
</dbReference>
<evidence type="ECO:0000313" key="3">
    <source>
        <dbReference type="Proteomes" id="UP000014115"/>
    </source>
</evidence>
<reference evidence="2 3" key="1">
    <citation type="journal article" date="2012" name="J. Bacteriol.">
        <title>Genome Sequence of Idiomarina xiamenensis Type Strain 10-D-4.</title>
        <authorList>
            <person name="Lai Q."/>
            <person name="Wang L."/>
            <person name="Wang W."/>
            <person name="Shao Z."/>
        </authorList>
    </citation>
    <scope>NUCLEOTIDE SEQUENCE [LARGE SCALE GENOMIC DNA]</scope>
    <source>
        <strain evidence="2 3">10-D-4</strain>
    </source>
</reference>
<dbReference type="GO" id="GO:0016301">
    <property type="term" value="F:kinase activity"/>
    <property type="evidence" value="ECO:0007669"/>
    <property type="project" value="UniProtKB-KW"/>
</dbReference>
<comment type="caution">
    <text evidence="2">The sequence shown here is derived from an EMBL/GenBank/DDBJ whole genome shotgun (WGS) entry which is preliminary data.</text>
</comment>
<keyword evidence="1" id="KW-0119">Carbohydrate metabolism</keyword>
<dbReference type="Gene3D" id="3.30.420.40">
    <property type="match status" value="2"/>
</dbReference>
<evidence type="ECO:0000256" key="1">
    <source>
        <dbReference type="HAMAP-Rule" id="MF_01270"/>
    </source>
</evidence>
<dbReference type="CDD" id="cd24050">
    <property type="entry name" value="ASKHA_NBD_ANMK"/>
    <property type="match status" value="1"/>
</dbReference>
<dbReference type="AlphaFoldDB" id="K2KY19"/>
<dbReference type="InterPro" id="IPR005338">
    <property type="entry name" value="Anhydro_N_Ac-Mur_kinase"/>
</dbReference>
<dbReference type="InterPro" id="IPR043129">
    <property type="entry name" value="ATPase_NBD"/>
</dbReference>
<dbReference type="SUPFAM" id="SSF53067">
    <property type="entry name" value="Actin-like ATPase domain"/>
    <property type="match status" value="1"/>
</dbReference>
<keyword evidence="1" id="KW-0808">Transferase</keyword>
<dbReference type="UniPathway" id="UPA00343"/>
<comment type="pathway">
    <text evidence="1">Cell wall biogenesis; peptidoglycan recycling.</text>
</comment>
<comment type="similarity">
    <text evidence="1">Belongs to the anhydro-N-acetylmuramic acid kinase family.</text>
</comment>
<dbReference type="eggNOG" id="COG2377">
    <property type="taxonomic scope" value="Bacteria"/>
</dbReference>
<dbReference type="RefSeq" id="WP_008486955.1">
    <property type="nucleotide sequence ID" value="NZ_AMRG01000001.1"/>
</dbReference>
<dbReference type="Proteomes" id="UP000014115">
    <property type="component" value="Unassembled WGS sequence"/>
</dbReference>
<dbReference type="GO" id="GO:0006040">
    <property type="term" value="P:amino sugar metabolic process"/>
    <property type="evidence" value="ECO:0007669"/>
    <property type="project" value="InterPro"/>
</dbReference>
<dbReference type="GO" id="GO:0016773">
    <property type="term" value="F:phosphotransferase activity, alcohol group as acceptor"/>
    <property type="evidence" value="ECO:0007669"/>
    <property type="project" value="UniProtKB-UniRule"/>
</dbReference>
<dbReference type="UniPathway" id="UPA00544"/>
<dbReference type="OrthoDB" id="9763949at2"/>
<comment type="function">
    <text evidence="1">Catalyzes the specific phosphorylation of 1,6-anhydro-N-acetylmuramic acid (anhMurNAc) with the simultaneous cleavage of the 1,6-anhydro ring, generating MurNAc-6-P. Is required for the utilization of anhMurNAc either imported from the medium or derived from its own cell wall murein, and thus plays a role in cell wall recycling.</text>
</comment>
<protein>
    <recommendedName>
        <fullName evidence="1">Anhydro-N-acetylmuramic acid kinase</fullName>
        <ecNumber evidence="1">2.7.1.170</ecNumber>
    </recommendedName>
    <alternativeName>
        <fullName evidence="1">AnhMurNAc kinase</fullName>
    </alternativeName>
</protein>
<gene>
    <name evidence="1 2" type="primary">anmK</name>
    <name evidence="2" type="ORF">A10D4_00195</name>
</gene>
<comment type="pathway">
    <text evidence="1">Amino-sugar metabolism; 1,6-anhydro-N-acetylmuramate degradation.</text>
</comment>
<dbReference type="EMBL" id="AMRG01000001">
    <property type="protein sequence ID" value="EKE87469.1"/>
    <property type="molecule type" value="Genomic_DNA"/>
</dbReference>
<dbReference type="PANTHER" id="PTHR30605:SF0">
    <property type="entry name" value="ANHYDRO-N-ACETYLMURAMIC ACID KINASE"/>
    <property type="match status" value="1"/>
</dbReference>
<dbReference type="EC" id="2.7.1.170" evidence="1"/>
<evidence type="ECO:0000313" key="2">
    <source>
        <dbReference type="EMBL" id="EKE87469.1"/>
    </source>
</evidence>
<feature type="binding site" evidence="1">
    <location>
        <begin position="13"/>
        <end position="20"/>
    </location>
    <ligand>
        <name>ATP</name>
        <dbReference type="ChEBI" id="CHEBI:30616"/>
    </ligand>
</feature>
<dbReference type="PANTHER" id="PTHR30605">
    <property type="entry name" value="ANHYDRO-N-ACETYLMURAMIC ACID KINASE"/>
    <property type="match status" value="1"/>
</dbReference>
<keyword evidence="1" id="KW-0067">ATP-binding</keyword>
<keyword evidence="1 2" id="KW-0418">Kinase</keyword>
<dbReference type="STRING" id="740709.A10D4_00195"/>
<comment type="catalytic activity">
    <reaction evidence="1">
        <text>1,6-anhydro-N-acetyl-beta-muramate + ATP + H2O = N-acetyl-D-muramate 6-phosphate + ADP + H(+)</text>
        <dbReference type="Rhea" id="RHEA:24952"/>
        <dbReference type="ChEBI" id="CHEBI:15377"/>
        <dbReference type="ChEBI" id="CHEBI:15378"/>
        <dbReference type="ChEBI" id="CHEBI:30616"/>
        <dbReference type="ChEBI" id="CHEBI:58690"/>
        <dbReference type="ChEBI" id="CHEBI:58722"/>
        <dbReference type="ChEBI" id="CHEBI:456216"/>
        <dbReference type="EC" id="2.7.1.170"/>
    </reaction>
</comment>
<dbReference type="Pfam" id="PF03702">
    <property type="entry name" value="AnmK"/>
    <property type="match status" value="1"/>
</dbReference>